<organism evidence="2 3">
    <name type="scientific">Gellertiella hungarica</name>
    <dbReference type="NCBI Taxonomy" id="1572859"/>
    <lineage>
        <taxon>Bacteria</taxon>
        <taxon>Pseudomonadati</taxon>
        <taxon>Pseudomonadota</taxon>
        <taxon>Alphaproteobacteria</taxon>
        <taxon>Hyphomicrobiales</taxon>
        <taxon>Rhizobiaceae</taxon>
        <taxon>Gellertiella</taxon>
    </lineage>
</organism>
<protein>
    <submittedName>
        <fullName evidence="2">Formylglycine-generating enzyme required for sulfatase activity</fullName>
    </submittedName>
</protein>
<dbReference type="GO" id="GO:0120147">
    <property type="term" value="F:formylglycine-generating oxidase activity"/>
    <property type="evidence" value="ECO:0007669"/>
    <property type="project" value="TreeGrafter"/>
</dbReference>
<evidence type="ECO:0000313" key="3">
    <source>
        <dbReference type="Proteomes" id="UP000528286"/>
    </source>
</evidence>
<accession>A0A7W6J5Z4</accession>
<gene>
    <name evidence="2" type="ORF">GGR23_002585</name>
</gene>
<dbReference type="InterPro" id="IPR016187">
    <property type="entry name" value="CTDL_fold"/>
</dbReference>
<dbReference type="RefSeq" id="WP_183366668.1">
    <property type="nucleotide sequence ID" value="NZ_JACIEZ010000004.1"/>
</dbReference>
<dbReference type="PANTHER" id="PTHR23150:SF19">
    <property type="entry name" value="FORMYLGLYCINE-GENERATING ENZYME"/>
    <property type="match status" value="1"/>
</dbReference>
<dbReference type="InterPro" id="IPR051043">
    <property type="entry name" value="Sulfatase_Mod_Factor_Kinase"/>
</dbReference>
<comment type="caution">
    <text evidence="2">The sequence shown here is derived from an EMBL/GenBank/DDBJ whole genome shotgun (WGS) entry which is preliminary data.</text>
</comment>
<dbReference type="EMBL" id="JACIEZ010000004">
    <property type="protein sequence ID" value="MBB4065384.1"/>
    <property type="molecule type" value="Genomic_DNA"/>
</dbReference>
<evidence type="ECO:0000313" key="2">
    <source>
        <dbReference type="EMBL" id="MBB4065384.1"/>
    </source>
</evidence>
<reference evidence="2 3" key="1">
    <citation type="submission" date="2020-08" db="EMBL/GenBank/DDBJ databases">
        <title>Genomic Encyclopedia of Type Strains, Phase IV (KMG-IV): sequencing the most valuable type-strain genomes for metagenomic binning, comparative biology and taxonomic classification.</title>
        <authorList>
            <person name="Goeker M."/>
        </authorList>
    </citation>
    <scope>NUCLEOTIDE SEQUENCE [LARGE SCALE GENOMIC DNA]</scope>
    <source>
        <strain evidence="2 3">DSM 29853</strain>
    </source>
</reference>
<dbReference type="InterPro" id="IPR005532">
    <property type="entry name" value="SUMF_dom"/>
</dbReference>
<dbReference type="Proteomes" id="UP000528286">
    <property type="component" value="Unassembled WGS sequence"/>
</dbReference>
<dbReference type="Pfam" id="PF03781">
    <property type="entry name" value="FGE-sulfatase"/>
    <property type="match status" value="1"/>
</dbReference>
<feature type="domain" description="Sulfatase-modifying factor enzyme-like" evidence="1">
    <location>
        <begin position="48"/>
        <end position="287"/>
    </location>
</feature>
<dbReference type="AlphaFoldDB" id="A0A7W6J5Z4"/>
<proteinExistence type="predicted"/>
<dbReference type="PANTHER" id="PTHR23150">
    <property type="entry name" value="SULFATASE MODIFYING FACTOR 1, 2"/>
    <property type="match status" value="1"/>
</dbReference>
<evidence type="ECO:0000259" key="1">
    <source>
        <dbReference type="Pfam" id="PF03781"/>
    </source>
</evidence>
<dbReference type="Gene3D" id="3.90.1580.10">
    <property type="entry name" value="paralog of FGE (formylglycine-generating enzyme)"/>
    <property type="match status" value="1"/>
</dbReference>
<keyword evidence="3" id="KW-1185">Reference proteome</keyword>
<sequence>MTALTRKQADRPISLLLPALLAASLAAALSFQLGAFRAAPADAVLFRPELVTLPAGRFLHRLDGEYYRNGYAVDAPKVELVQAEPLEIMKFQVTARDYDACVADGVCHPREPGKQPQPALGEDVPATGVSYDDAIAYARWLSDRTGELYSLPSDAEWAYAAGEKFVDDALGIDPESRNPALRWLADYNRETARKAAVDPTPKPLGHYGANAAGVADIAGNVWEWTSTCQRRVDLSAAARGKAVDSICGIYVAEGRHRTAISSFVREPKTGGCSVGAPPDNLGFRLVRRPDFLERVKMGIYRWLPGSEADTGNP</sequence>
<dbReference type="SUPFAM" id="SSF56436">
    <property type="entry name" value="C-type lectin-like"/>
    <property type="match status" value="1"/>
</dbReference>
<dbReference type="InterPro" id="IPR042095">
    <property type="entry name" value="SUMF_sf"/>
</dbReference>
<name>A0A7W6J5Z4_9HYPH</name>